<keyword evidence="2" id="KW-1185">Reference proteome</keyword>
<organism evidence="1 2">
    <name type="scientific">Campylobacter rectus RM3267</name>
    <dbReference type="NCBI Taxonomy" id="553218"/>
    <lineage>
        <taxon>Bacteria</taxon>
        <taxon>Pseudomonadati</taxon>
        <taxon>Campylobacterota</taxon>
        <taxon>Epsilonproteobacteria</taxon>
        <taxon>Campylobacterales</taxon>
        <taxon>Campylobacteraceae</taxon>
        <taxon>Campylobacter</taxon>
    </lineage>
</organism>
<dbReference type="EMBL" id="ACFU01000010">
    <property type="protein sequence ID" value="EEF14093.1"/>
    <property type="molecule type" value="Genomic_DNA"/>
</dbReference>
<dbReference type="Proteomes" id="UP000003082">
    <property type="component" value="Unassembled WGS sequence"/>
</dbReference>
<accession>B9D1X3</accession>
<evidence type="ECO:0000313" key="1">
    <source>
        <dbReference type="EMBL" id="EEF14093.1"/>
    </source>
</evidence>
<protein>
    <submittedName>
        <fullName evidence="1">Uncharacterized protein</fullName>
    </submittedName>
</protein>
<dbReference type="AlphaFoldDB" id="B9D1X3"/>
<sequence>MIAQAKTLNGKELKSAIFTEFCFYVCDEQVSKTVGKA</sequence>
<reference evidence="1 2" key="1">
    <citation type="submission" date="2008-08" db="EMBL/GenBank/DDBJ databases">
        <authorList>
            <person name="Madupu R."/>
            <person name="Durkin A.S."/>
            <person name="Torralba M."/>
            <person name="Methe B."/>
            <person name="Sutton G.G."/>
            <person name="Strausberg R.L."/>
            <person name="Nelson K.E."/>
        </authorList>
    </citation>
    <scope>NUCLEOTIDE SEQUENCE [LARGE SCALE GENOMIC DNA]</scope>
    <source>
        <strain evidence="1 2">RM3267</strain>
    </source>
</reference>
<comment type="caution">
    <text evidence="1">The sequence shown here is derived from an EMBL/GenBank/DDBJ whole genome shotgun (WGS) entry which is preliminary data.</text>
</comment>
<gene>
    <name evidence="1" type="ORF">CAMRE0001_2478</name>
</gene>
<name>B9D1X3_CAMRE</name>
<evidence type="ECO:0000313" key="2">
    <source>
        <dbReference type="Proteomes" id="UP000003082"/>
    </source>
</evidence>
<proteinExistence type="predicted"/>
<dbReference type="STRING" id="553218.CAMRE0001_2478"/>